<evidence type="ECO:0000313" key="3">
    <source>
        <dbReference type="EMBL" id="RLE49449.1"/>
    </source>
</evidence>
<dbReference type="Gene3D" id="3.40.50.2000">
    <property type="entry name" value="Glycogen Phosphorylase B"/>
    <property type="match status" value="2"/>
</dbReference>
<dbReference type="AlphaFoldDB" id="A0A497EQJ1"/>
<proteinExistence type="predicted"/>
<evidence type="ECO:0000256" key="1">
    <source>
        <dbReference type="ARBA" id="ARBA00022679"/>
    </source>
</evidence>
<dbReference type="EMBL" id="QMQX01000210">
    <property type="protein sequence ID" value="RLE49449.1"/>
    <property type="molecule type" value="Genomic_DNA"/>
</dbReference>
<feature type="domain" description="Glycosyltransferase subfamily 4-like N-terminal" evidence="2">
    <location>
        <begin position="51"/>
        <end position="168"/>
    </location>
</feature>
<keyword evidence="1" id="KW-0808">Transferase</keyword>
<sequence length="352" mass="40507">MERHSNSSVRICIIGYEADESSGWGIARYTWQLIHNLKFAPGIDVVFTGCGTPSRKLLMRNLEKLFFFSKVLKLKGSLYHAVTPILAIPLAVANKSPSVVTVHDLLHFYRGYGSRHKMKFDITYHAYVFDQLDAVITVAEYWKRDIMRMFGVESKKIHVIYNGVDTARYKPIEKARSRQRKRVLYVGSPTVLRGIDILIQAFNIVLKEYKDIEFLIGGKVDKDYILKLSKKFDVNVRHIGFVPEERLPYLYSSAHAFVNPPTDEFSLMLLEAMACGTPVIARDIFEMQEYLGDAALMVSSEEPSELAEAILKLLTDEKLWFRLSRRGLKRAEAFTWKRTAENTYNVYTKLLE</sequence>
<dbReference type="SUPFAM" id="SSF53756">
    <property type="entry name" value="UDP-Glycosyltransferase/glycogen phosphorylase"/>
    <property type="match status" value="1"/>
</dbReference>
<dbReference type="CDD" id="cd03809">
    <property type="entry name" value="GT4_MtfB-like"/>
    <property type="match status" value="1"/>
</dbReference>
<comment type="caution">
    <text evidence="3">The sequence shown here is derived from an EMBL/GenBank/DDBJ whole genome shotgun (WGS) entry which is preliminary data.</text>
</comment>
<protein>
    <recommendedName>
        <fullName evidence="2">Glycosyltransferase subfamily 4-like N-terminal domain-containing protein</fullName>
    </recommendedName>
</protein>
<organism evidence="3 4">
    <name type="scientific">Thermoproteota archaeon</name>
    <dbReference type="NCBI Taxonomy" id="2056631"/>
    <lineage>
        <taxon>Archaea</taxon>
        <taxon>Thermoproteota</taxon>
    </lineage>
</organism>
<dbReference type="PANTHER" id="PTHR46401:SF2">
    <property type="entry name" value="GLYCOSYLTRANSFERASE WBBK-RELATED"/>
    <property type="match status" value="1"/>
</dbReference>
<dbReference type="Pfam" id="PF13439">
    <property type="entry name" value="Glyco_transf_4"/>
    <property type="match status" value="1"/>
</dbReference>
<dbReference type="InterPro" id="IPR028098">
    <property type="entry name" value="Glyco_trans_4-like_N"/>
</dbReference>
<accession>A0A497EQJ1</accession>
<dbReference type="Proteomes" id="UP000272051">
    <property type="component" value="Unassembled WGS sequence"/>
</dbReference>
<evidence type="ECO:0000313" key="4">
    <source>
        <dbReference type="Proteomes" id="UP000272051"/>
    </source>
</evidence>
<reference evidence="3 4" key="1">
    <citation type="submission" date="2018-06" db="EMBL/GenBank/DDBJ databases">
        <title>Extensive metabolic versatility and redundancy in microbially diverse, dynamic hydrothermal sediments.</title>
        <authorList>
            <person name="Dombrowski N."/>
            <person name="Teske A."/>
            <person name="Baker B.J."/>
        </authorList>
    </citation>
    <scope>NUCLEOTIDE SEQUENCE [LARGE SCALE GENOMIC DNA]</scope>
    <source>
        <strain evidence="3">B34_G17</strain>
    </source>
</reference>
<gene>
    <name evidence="3" type="ORF">DRJ33_08250</name>
</gene>
<evidence type="ECO:0000259" key="2">
    <source>
        <dbReference type="Pfam" id="PF13439"/>
    </source>
</evidence>
<name>A0A497EQJ1_9CREN</name>
<dbReference type="GO" id="GO:0016757">
    <property type="term" value="F:glycosyltransferase activity"/>
    <property type="evidence" value="ECO:0007669"/>
    <property type="project" value="TreeGrafter"/>
</dbReference>
<dbReference type="Pfam" id="PF13692">
    <property type="entry name" value="Glyco_trans_1_4"/>
    <property type="match status" value="1"/>
</dbReference>
<dbReference type="PANTHER" id="PTHR46401">
    <property type="entry name" value="GLYCOSYLTRANSFERASE WBBK-RELATED"/>
    <property type="match status" value="1"/>
</dbReference>